<evidence type="ECO:0000313" key="2">
    <source>
        <dbReference type="Proteomes" id="UP000266673"/>
    </source>
</evidence>
<organism evidence="1 2">
    <name type="scientific">Gigaspora rosea</name>
    <dbReference type="NCBI Taxonomy" id="44941"/>
    <lineage>
        <taxon>Eukaryota</taxon>
        <taxon>Fungi</taxon>
        <taxon>Fungi incertae sedis</taxon>
        <taxon>Mucoromycota</taxon>
        <taxon>Glomeromycotina</taxon>
        <taxon>Glomeromycetes</taxon>
        <taxon>Diversisporales</taxon>
        <taxon>Gigasporaceae</taxon>
        <taxon>Gigaspora</taxon>
    </lineage>
</organism>
<evidence type="ECO:0000313" key="1">
    <source>
        <dbReference type="EMBL" id="RIB09790.1"/>
    </source>
</evidence>
<accession>A0A397UHV7</accession>
<proteinExistence type="predicted"/>
<comment type="caution">
    <text evidence="1">The sequence shown here is derived from an EMBL/GenBank/DDBJ whole genome shotgun (WGS) entry which is preliminary data.</text>
</comment>
<gene>
    <name evidence="1" type="ORF">C2G38_2207882</name>
</gene>
<dbReference type="OrthoDB" id="2370036at2759"/>
<dbReference type="Proteomes" id="UP000266673">
    <property type="component" value="Unassembled WGS sequence"/>
</dbReference>
<keyword evidence="2" id="KW-1185">Reference proteome</keyword>
<name>A0A397UHV7_9GLOM</name>
<dbReference type="EMBL" id="QKWP01001327">
    <property type="protein sequence ID" value="RIB09790.1"/>
    <property type="molecule type" value="Genomic_DNA"/>
</dbReference>
<reference evidence="1 2" key="1">
    <citation type="submission" date="2018-06" db="EMBL/GenBank/DDBJ databases">
        <title>Comparative genomics reveals the genomic features of Rhizophagus irregularis, R. cerebriforme, R. diaphanum and Gigaspora rosea, and their symbiotic lifestyle signature.</title>
        <authorList>
            <person name="Morin E."/>
            <person name="San Clemente H."/>
            <person name="Chen E.C.H."/>
            <person name="De La Providencia I."/>
            <person name="Hainaut M."/>
            <person name="Kuo A."/>
            <person name="Kohler A."/>
            <person name="Murat C."/>
            <person name="Tang N."/>
            <person name="Roy S."/>
            <person name="Loubradou J."/>
            <person name="Henrissat B."/>
            <person name="Grigoriev I.V."/>
            <person name="Corradi N."/>
            <person name="Roux C."/>
            <person name="Martin F.M."/>
        </authorList>
    </citation>
    <scope>NUCLEOTIDE SEQUENCE [LARGE SCALE GENOMIC DNA]</scope>
    <source>
        <strain evidence="1 2">DAOM 194757</strain>
    </source>
</reference>
<sequence>MEGDQLVTFLKRFHNIPFAEYSDRDNLAAIWANINVTNNQQNYNYEDLWTGVNVANNHQICDQDDLISMNTIHNNHNNLIIAGKNHSNTVLDNFMTVEGDHINAIQGDLDNLTNVENYLAAIYDDSIDIEHLATIYDDPIGVEHLATIYDDPINIEEEHLATVQNDTIDVEENIVQNDNINFTEEFTINVGNSFFHGNWLNRILKSIQN</sequence>
<protein>
    <submittedName>
        <fullName evidence="1">Uncharacterized protein</fullName>
    </submittedName>
</protein>
<dbReference type="AlphaFoldDB" id="A0A397UHV7"/>